<keyword evidence="8" id="KW-1185">Reference proteome</keyword>
<evidence type="ECO:0000256" key="6">
    <source>
        <dbReference type="RuleBase" id="RU361182"/>
    </source>
</evidence>
<dbReference type="PIRSF" id="PIRSF037379">
    <property type="entry name" value="Ubiquitin-related_modifier_1"/>
    <property type="match status" value="1"/>
</dbReference>
<dbReference type="EMBL" id="MCFD01000013">
    <property type="protein sequence ID" value="ORX67284.1"/>
    <property type="molecule type" value="Genomic_DNA"/>
</dbReference>
<comment type="similarity">
    <text evidence="5 6">Belongs to the URM1 family.</text>
</comment>
<comment type="pathway">
    <text evidence="5 6">tRNA modification; 5-methoxycarbonylmethyl-2-thiouridine-tRNA biosynthesis.</text>
</comment>
<dbReference type="GO" id="GO:0005829">
    <property type="term" value="C:cytosol"/>
    <property type="evidence" value="ECO:0007669"/>
    <property type="project" value="UniProtKB-UniRule"/>
</dbReference>
<comment type="subcellular location">
    <subcellularLocation>
        <location evidence="5 6">Cytoplasm</location>
    </subcellularLocation>
</comment>
<evidence type="ECO:0000313" key="7">
    <source>
        <dbReference type="EMBL" id="ORX67284.1"/>
    </source>
</evidence>
<gene>
    <name evidence="5" type="primary">URM1</name>
    <name evidence="7" type="ORF">DL89DRAFT_269713</name>
</gene>
<comment type="caution">
    <text evidence="7">The sequence shown here is derived from an EMBL/GenBank/DDBJ whole genome shotgun (WGS) entry which is preliminary data.</text>
</comment>
<dbReference type="AlphaFoldDB" id="A0A1Y1W2B9"/>
<accession>A0A1Y1W2B9</accession>
<evidence type="ECO:0000256" key="3">
    <source>
        <dbReference type="ARBA" id="ARBA00022694"/>
    </source>
</evidence>
<organism evidence="7 8">
    <name type="scientific">Linderina pennispora</name>
    <dbReference type="NCBI Taxonomy" id="61395"/>
    <lineage>
        <taxon>Eukaryota</taxon>
        <taxon>Fungi</taxon>
        <taxon>Fungi incertae sedis</taxon>
        <taxon>Zoopagomycota</taxon>
        <taxon>Kickxellomycotina</taxon>
        <taxon>Kickxellomycetes</taxon>
        <taxon>Kickxellales</taxon>
        <taxon>Kickxellaceae</taxon>
        <taxon>Linderina</taxon>
    </lineage>
</organism>
<keyword evidence="1 5" id="KW-0963">Cytoplasm</keyword>
<evidence type="ECO:0000256" key="2">
    <source>
        <dbReference type="ARBA" id="ARBA00022499"/>
    </source>
</evidence>
<keyword evidence="3 5" id="KW-0819">tRNA processing</keyword>
<comment type="PTM">
    <text evidence="5">C-terminal thiocarboxylation occurs in 2 steps, it is first acyl-adenylated (-COAMP) via the hesA/moeB/thiF part of UBA4, then thiocarboxylated (-COSH) via the rhodanese domain of UBA4.</text>
</comment>
<evidence type="ECO:0000313" key="8">
    <source>
        <dbReference type="Proteomes" id="UP000193922"/>
    </source>
</evidence>
<dbReference type="GO" id="GO:0034227">
    <property type="term" value="P:tRNA thio-modification"/>
    <property type="evidence" value="ECO:0007669"/>
    <property type="project" value="UniProtKB-UniRule"/>
</dbReference>
<reference evidence="7 8" key="1">
    <citation type="submission" date="2016-07" db="EMBL/GenBank/DDBJ databases">
        <title>Pervasive Adenine N6-methylation of Active Genes in Fungi.</title>
        <authorList>
            <consortium name="DOE Joint Genome Institute"/>
            <person name="Mondo S.J."/>
            <person name="Dannebaum R.O."/>
            <person name="Kuo R.C."/>
            <person name="Labutti K."/>
            <person name="Haridas S."/>
            <person name="Kuo A."/>
            <person name="Salamov A."/>
            <person name="Ahrendt S.R."/>
            <person name="Lipzen A."/>
            <person name="Sullivan W."/>
            <person name="Andreopoulos W.B."/>
            <person name="Clum A."/>
            <person name="Lindquist E."/>
            <person name="Daum C."/>
            <person name="Ramamoorthy G.K."/>
            <person name="Gryganskyi A."/>
            <person name="Culley D."/>
            <person name="Magnuson J.K."/>
            <person name="James T.Y."/>
            <person name="O'Malley M.A."/>
            <person name="Stajich J.E."/>
            <person name="Spatafora J.W."/>
            <person name="Visel A."/>
            <person name="Grigoriev I.V."/>
        </authorList>
    </citation>
    <scope>NUCLEOTIDE SEQUENCE [LARGE SCALE GENOMIC DNA]</scope>
    <source>
        <strain evidence="7 8">ATCC 12442</strain>
    </source>
</reference>
<name>A0A1Y1W2B9_9FUNG</name>
<dbReference type="InterPro" id="IPR015221">
    <property type="entry name" value="Urm1"/>
</dbReference>
<feature type="modified residue" description="1-thioglycine" evidence="5">
    <location>
        <position position="102"/>
    </location>
</feature>
<feature type="cross-link" description="Glycyl lysine isopeptide (Gly-Lys) (interchain with K-? in acceptor proteins)" evidence="5">
    <location>
        <position position="102"/>
    </location>
</feature>
<dbReference type="InterPro" id="IPR016155">
    <property type="entry name" value="Mopterin_synth/thiamin_S_b"/>
</dbReference>
<sequence length="102" mass="11313">MSITVDVEFSGGLELIMKDKVRQATVSLPATADGKPTTVRQVILYVRDNLVADKPQLFSTENTVRPGVLVMINDSDWEVEGENDYQVQDKDKVLFISTMHGG</sequence>
<evidence type="ECO:0000256" key="4">
    <source>
        <dbReference type="ARBA" id="ARBA00022786"/>
    </source>
</evidence>
<dbReference type="UniPathway" id="UPA00988"/>
<dbReference type="STRING" id="61395.A0A1Y1W2B9"/>
<keyword evidence="4 5" id="KW-0833">Ubl conjugation pathway</keyword>
<dbReference type="Proteomes" id="UP000193922">
    <property type="component" value="Unassembled WGS sequence"/>
</dbReference>
<evidence type="ECO:0000256" key="1">
    <source>
        <dbReference type="ARBA" id="ARBA00022490"/>
    </source>
</evidence>
<dbReference type="CDD" id="cd01764">
    <property type="entry name" value="Ubl_Urm1"/>
    <property type="match status" value="1"/>
</dbReference>
<keyword evidence="2 5" id="KW-1017">Isopeptide bond</keyword>
<dbReference type="SUPFAM" id="SSF54285">
    <property type="entry name" value="MoaD/ThiS"/>
    <property type="match status" value="1"/>
</dbReference>
<proteinExistence type="inferred from homology"/>
<comment type="function">
    <text evidence="5">Acts as a sulfur carrier required for 2-thiolation of mcm(5)S(2)U at tRNA wobble positions of cytosolic tRNA(Lys), tRNA(Glu) and tRNA(Gln). Serves as sulfur donor in tRNA 2-thiolation reaction by being thiocarboxylated (-COSH) at its C-terminus by the MOCS3 homolog UBA4. The sulfur is then transferred to tRNA to form 2-thiolation of mcm(5)S(2)U. Prior mcm(5) tRNA modification by the elongator complex is required for 2-thiolation. Also acts as a ubiquitin-like protein (UBL) that is covalently conjugated via an isopeptide bond to lysine residues of target proteins such as AHP1. The thiocarboxylated form serves as substrate for conjugation and oxidative stress specifically induces the formation of UBL-protein conjugates.</text>
</comment>
<dbReference type="HAMAP" id="MF_03048">
    <property type="entry name" value="Urm1"/>
    <property type="match status" value="1"/>
</dbReference>
<protein>
    <recommendedName>
        <fullName evidence="5 6">Ubiquitin-related modifier 1</fullName>
    </recommendedName>
</protein>
<dbReference type="PANTHER" id="PTHR14986">
    <property type="entry name" value="RURM1 PROTEIN"/>
    <property type="match status" value="1"/>
</dbReference>
<dbReference type="GO" id="GO:0032447">
    <property type="term" value="P:protein urmylation"/>
    <property type="evidence" value="ECO:0007669"/>
    <property type="project" value="UniProtKB-UniRule"/>
</dbReference>
<dbReference type="Gene3D" id="3.10.20.30">
    <property type="match status" value="1"/>
</dbReference>
<dbReference type="InterPro" id="IPR012675">
    <property type="entry name" value="Beta-grasp_dom_sf"/>
</dbReference>
<dbReference type="GO" id="GO:0002098">
    <property type="term" value="P:tRNA wobble uridine modification"/>
    <property type="evidence" value="ECO:0007669"/>
    <property type="project" value="UniProtKB-UniRule"/>
</dbReference>
<dbReference type="OrthoDB" id="10248987at2759"/>
<dbReference type="Pfam" id="PF09138">
    <property type="entry name" value="Urm1"/>
    <property type="match status" value="1"/>
</dbReference>
<evidence type="ECO:0000256" key="5">
    <source>
        <dbReference type="HAMAP-Rule" id="MF_03048"/>
    </source>
</evidence>